<sequence length="492" mass="53830">MPGSSARPFPPIEVRGMSRPSDKPVPLVIVVPGIGGSVLESQSGRVLWGTGDGNGEALLRNPRRLDVDHPVRPVGLVSGRMLFPGFARIHGYRELLDRMGTIVGGPVDHGAPGSRRADARVVGFPYDFRRSMADSADELGHLIKTRLDLLGLSGRYDQLIIVAHSTGGLVVRHWLARQTSPVQAVMTLGTPHLGSVKALHHLVNGADWWTGALPELRDELRRWPSMYELLPQCPSIEDERSSERLHPADLPLDWLRPGARQAHAVHGETQRSMHKGLVTIGYRAFLGYGHSTLLCATWDGATLRAHKDPVPWLGKGWGSKGDGTVPAYSALPIDGESFVRRDYLPAGHTCLVVEREPLSAFAHLIRLAHCAEERHRAEEQHRAGRVPMIGLDLDDAYLAGEPVALRAELDPLGSRPAGMTLAYEVTGDTTYRRGSLAYGDGVWSAALTGLPPGRYDLTVRAEPADVYPELRTSDWFDVVGEVLDTSARYPER</sequence>
<accession>A0A317DFV6</accession>
<dbReference type="Pfam" id="PF02450">
    <property type="entry name" value="LCAT"/>
    <property type="match status" value="1"/>
</dbReference>
<dbReference type="EMBL" id="QGKS01000312">
    <property type="protein sequence ID" value="PWR11675.1"/>
    <property type="molecule type" value="Genomic_DNA"/>
</dbReference>
<dbReference type="Gene3D" id="3.40.50.1820">
    <property type="entry name" value="alpha/beta hydrolase"/>
    <property type="match status" value="1"/>
</dbReference>
<evidence type="ECO:0000313" key="1">
    <source>
        <dbReference type="EMBL" id="PWR11675.1"/>
    </source>
</evidence>
<dbReference type="PANTHER" id="PTHR11440">
    <property type="entry name" value="LECITHIN-CHOLESTEROL ACYLTRANSFERASE-RELATED"/>
    <property type="match status" value="1"/>
</dbReference>
<name>A0A317DFV6_9ACTN</name>
<organism evidence="1 2">
    <name type="scientific">Micromonospora sicca</name>
    <dbReference type="NCBI Taxonomy" id="2202420"/>
    <lineage>
        <taxon>Bacteria</taxon>
        <taxon>Bacillati</taxon>
        <taxon>Actinomycetota</taxon>
        <taxon>Actinomycetes</taxon>
        <taxon>Micromonosporales</taxon>
        <taxon>Micromonosporaceae</taxon>
        <taxon>Micromonospora</taxon>
    </lineage>
</organism>
<protein>
    <recommendedName>
        <fullName evidence="3">Lecithin:cholesterol acyltransferase</fullName>
    </recommendedName>
</protein>
<evidence type="ECO:0000313" key="2">
    <source>
        <dbReference type="Proteomes" id="UP000246050"/>
    </source>
</evidence>
<dbReference type="InterPro" id="IPR029058">
    <property type="entry name" value="AB_hydrolase_fold"/>
</dbReference>
<gene>
    <name evidence="1" type="ORF">DKT69_26205</name>
</gene>
<comment type="caution">
    <text evidence="1">The sequence shown here is derived from an EMBL/GenBank/DDBJ whole genome shotgun (WGS) entry which is preliminary data.</text>
</comment>
<dbReference type="SUPFAM" id="SSF53474">
    <property type="entry name" value="alpha/beta-Hydrolases"/>
    <property type="match status" value="1"/>
</dbReference>
<dbReference type="GO" id="GO:0006629">
    <property type="term" value="P:lipid metabolic process"/>
    <property type="evidence" value="ECO:0007669"/>
    <property type="project" value="InterPro"/>
</dbReference>
<proteinExistence type="predicted"/>
<evidence type="ECO:0008006" key="3">
    <source>
        <dbReference type="Google" id="ProtNLM"/>
    </source>
</evidence>
<dbReference type="AlphaFoldDB" id="A0A317DFV6"/>
<dbReference type="GO" id="GO:0008374">
    <property type="term" value="F:O-acyltransferase activity"/>
    <property type="evidence" value="ECO:0007669"/>
    <property type="project" value="InterPro"/>
</dbReference>
<reference evidence="1 2" key="1">
    <citation type="submission" date="2018-05" db="EMBL/GenBank/DDBJ databases">
        <title>Micromonosporas from Atacama Desert.</title>
        <authorList>
            <person name="Carro L."/>
            <person name="Golinska P."/>
            <person name="Klenk H.-P."/>
            <person name="Goodfellow M."/>
        </authorList>
    </citation>
    <scope>NUCLEOTIDE SEQUENCE [LARGE SCALE GENOMIC DNA]</scope>
    <source>
        <strain evidence="1 2">4G51</strain>
    </source>
</reference>
<dbReference type="Proteomes" id="UP000246050">
    <property type="component" value="Unassembled WGS sequence"/>
</dbReference>
<dbReference type="InterPro" id="IPR003386">
    <property type="entry name" value="LACT/PDAT_acylTrfase"/>
</dbReference>